<keyword evidence="2" id="KW-0812">Transmembrane</keyword>
<feature type="compositionally biased region" description="Pro residues" evidence="1">
    <location>
        <begin position="404"/>
        <end position="414"/>
    </location>
</feature>
<evidence type="ECO:0008006" key="5">
    <source>
        <dbReference type="Google" id="ProtNLM"/>
    </source>
</evidence>
<evidence type="ECO:0000313" key="4">
    <source>
        <dbReference type="Proteomes" id="UP000243081"/>
    </source>
</evidence>
<feature type="transmembrane region" description="Helical" evidence="2">
    <location>
        <begin position="80"/>
        <end position="102"/>
    </location>
</feature>
<protein>
    <recommendedName>
        <fullName evidence="5">MFS maltose permease</fullName>
    </recommendedName>
</protein>
<keyword evidence="2" id="KW-0472">Membrane</keyword>
<keyword evidence="2" id="KW-1133">Transmembrane helix</keyword>
<dbReference type="AlphaFoldDB" id="A0A179IB76"/>
<feature type="compositionally biased region" description="Basic and acidic residues" evidence="1">
    <location>
        <begin position="373"/>
        <end position="383"/>
    </location>
</feature>
<gene>
    <name evidence="3" type="ORF">LLEC1_01236</name>
</gene>
<evidence type="ECO:0000256" key="2">
    <source>
        <dbReference type="SAM" id="Phobius"/>
    </source>
</evidence>
<accession>A0A179IB76</accession>
<sequence length="562" mass="62793">MLRPRLAVWRHGRPTLPTRSTTNCWTRRAVYKRSVTTQAQSPATRSRPNLPFLSPPSSNPTSVRYFTSTRSGWIRHEVKLAARYTFTLWGMLAAGLVIFFFVQEELLEREHPTPHEWTYMTRKFLRDGKELESPKSGNIQWANSLGRVRNALMRLSDPKKDGAGLVPLSNVTDPELEDPTEFVPYDITTKSEEWRRGYFEAMMTAAKTAEHVDGWVLDVTRNMVSPARFMIGPSNPNPVPIPPGAAHAPLEENCVNAFPAADRWYMKILATKGFSERQRIEAALEYASFMEYKGQAEAARSLHQLALSEATKSVDATKLPHDSKTFVLGEKSGSPSLNLLDVLTAIANSKARAGDISGALPMYISLLKARRQLSNERPQEPRSRSRPSSSTPVYQRILDLVKPPAYPPPPPDGTQPPWRSAEERCQEASLQIYIGEILYATSSKDDGLSWTRDGVDLAEEQLRSLGVGHGSKGTKTLCRECLGAGLENWHTMVARLAKAEKAKEDSGASSSPGLFSFWGGAKEPEGRWAAEEAVVQERVRRTKEIMEDVAPPRDFITNWFKA</sequence>
<evidence type="ECO:0000313" key="3">
    <source>
        <dbReference type="EMBL" id="OAQ99161.1"/>
    </source>
</evidence>
<evidence type="ECO:0000256" key="1">
    <source>
        <dbReference type="SAM" id="MobiDB-lite"/>
    </source>
</evidence>
<organism evidence="3 4">
    <name type="scientific">Cordyceps confragosa</name>
    <name type="common">Lecanicillium lecanii</name>
    <dbReference type="NCBI Taxonomy" id="2714763"/>
    <lineage>
        <taxon>Eukaryota</taxon>
        <taxon>Fungi</taxon>
        <taxon>Dikarya</taxon>
        <taxon>Ascomycota</taxon>
        <taxon>Pezizomycotina</taxon>
        <taxon>Sordariomycetes</taxon>
        <taxon>Hypocreomycetidae</taxon>
        <taxon>Hypocreales</taxon>
        <taxon>Cordycipitaceae</taxon>
        <taxon>Akanthomyces</taxon>
    </lineage>
</organism>
<keyword evidence="4" id="KW-1185">Reference proteome</keyword>
<feature type="region of interest" description="Disordered" evidence="1">
    <location>
        <begin position="372"/>
        <end position="422"/>
    </location>
</feature>
<feature type="region of interest" description="Disordered" evidence="1">
    <location>
        <begin position="36"/>
        <end position="59"/>
    </location>
</feature>
<dbReference type="OrthoDB" id="5408102at2759"/>
<name>A0A179IB76_CORDF</name>
<comment type="caution">
    <text evidence="3">The sequence shown here is derived from an EMBL/GenBank/DDBJ whole genome shotgun (WGS) entry which is preliminary data.</text>
</comment>
<dbReference type="OMA" id="EWSWKSR"/>
<dbReference type="EMBL" id="LUKN01002385">
    <property type="protein sequence ID" value="OAQ99161.1"/>
    <property type="molecule type" value="Genomic_DNA"/>
</dbReference>
<proteinExistence type="predicted"/>
<dbReference type="Proteomes" id="UP000243081">
    <property type="component" value="Unassembled WGS sequence"/>
</dbReference>
<reference evidence="3 4" key="1">
    <citation type="submission" date="2016-03" db="EMBL/GenBank/DDBJ databases">
        <title>Fine-scale spatial genetic structure of a fungal parasite of coffee scale insects.</title>
        <authorList>
            <person name="Jackson D."/>
            <person name="Zemenick K.A."/>
            <person name="Malloure B."/>
            <person name="Quandt C.A."/>
            <person name="James T.Y."/>
        </authorList>
    </citation>
    <scope>NUCLEOTIDE SEQUENCE [LARGE SCALE GENOMIC DNA]</scope>
    <source>
        <strain evidence="3 4">UM487</strain>
    </source>
</reference>